<evidence type="ECO:0000256" key="1">
    <source>
        <dbReference type="ARBA" id="ARBA00022443"/>
    </source>
</evidence>
<dbReference type="Pfam" id="PF00018">
    <property type="entry name" value="SH3_1"/>
    <property type="match status" value="1"/>
</dbReference>
<protein>
    <recommendedName>
        <fullName evidence="4">SH3 domain-containing protein</fullName>
    </recommendedName>
</protein>
<feature type="domain" description="SH3" evidence="4">
    <location>
        <begin position="175"/>
        <end position="236"/>
    </location>
</feature>
<keyword evidence="1 3" id="KW-0728">SH3 domain</keyword>
<evidence type="ECO:0000256" key="3">
    <source>
        <dbReference type="PROSITE-ProRule" id="PRU00192"/>
    </source>
</evidence>
<reference evidence="5" key="1">
    <citation type="submission" date="2023-03" db="EMBL/GenBank/DDBJ databases">
        <title>Massive genome expansion in bonnet fungi (Mycena s.s.) driven by repeated elements and novel gene families across ecological guilds.</title>
        <authorList>
            <consortium name="Lawrence Berkeley National Laboratory"/>
            <person name="Harder C.B."/>
            <person name="Miyauchi S."/>
            <person name="Viragh M."/>
            <person name="Kuo A."/>
            <person name="Thoen E."/>
            <person name="Andreopoulos B."/>
            <person name="Lu D."/>
            <person name="Skrede I."/>
            <person name="Drula E."/>
            <person name="Henrissat B."/>
            <person name="Morin E."/>
            <person name="Kohler A."/>
            <person name="Barry K."/>
            <person name="LaButti K."/>
            <person name="Morin E."/>
            <person name="Salamov A."/>
            <person name="Lipzen A."/>
            <person name="Mereny Z."/>
            <person name="Hegedus B."/>
            <person name="Baldrian P."/>
            <person name="Stursova M."/>
            <person name="Weitz H."/>
            <person name="Taylor A."/>
            <person name="Grigoriev I.V."/>
            <person name="Nagy L.G."/>
            <person name="Martin F."/>
            <person name="Kauserud H."/>
        </authorList>
    </citation>
    <scope>NUCLEOTIDE SEQUENCE</scope>
    <source>
        <strain evidence="5">CBHHK002</strain>
    </source>
</reference>
<dbReference type="InterPro" id="IPR043539">
    <property type="entry name" value="Grb2-like"/>
</dbReference>
<dbReference type="PRINTS" id="PR00499">
    <property type="entry name" value="P67PHOX"/>
</dbReference>
<feature type="domain" description="SH3" evidence="4">
    <location>
        <begin position="74"/>
        <end position="133"/>
    </location>
</feature>
<dbReference type="AlphaFoldDB" id="A0AAD7ASM3"/>
<evidence type="ECO:0000259" key="4">
    <source>
        <dbReference type="PROSITE" id="PS50002"/>
    </source>
</evidence>
<keyword evidence="6" id="KW-1185">Reference proteome</keyword>
<proteinExistence type="predicted"/>
<dbReference type="SMART" id="SM00326">
    <property type="entry name" value="SH3"/>
    <property type="match status" value="3"/>
</dbReference>
<gene>
    <name evidence="5" type="ORF">DFH08DRAFT_798022</name>
</gene>
<evidence type="ECO:0000256" key="2">
    <source>
        <dbReference type="ARBA" id="ARBA00022999"/>
    </source>
</evidence>
<dbReference type="EMBL" id="JARIHO010000002">
    <property type="protein sequence ID" value="KAJ7367197.1"/>
    <property type="molecule type" value="Genomic_DNA"/>
</dbReference>
<dbReference type="PRINTS" id="PR00452">
    <property type="entry name" value="SH3DOMAIN"/>
</dbReference>
<dbReference type="PANTHER" id="PTHR46037">
    <property type="entry name" value="PROTEIN ENHANCER OF SEVENLESS 2B"/>
    <property type="match status" value="1"/>
</dbReference>
<sequence>MSGASVQTTSCPQQYSVTAQYHYIADPDDPFEISFRKGDVLDIVDQQGKWWWVIKADGTVGLAPSNYLRNGQGKFSVTAAKDYTADGKDKNEISFTKGEVLILLDQQGKWWQVKKVDGSVGYAPADHLSQDFDVDKRKSFSGEINGILGTSLWWQNQRADASTGLAAPDELAEAPIVYKYTAKARYTADAADPNEISFHKGEVLEIAHKRGRWWLARKADGTTGVAPSTFLEIISSPEYERISWW</sequence>
<feature type="domain" description="SH3" evidence="4">
    <location>
        <begin position="12"/>
        <end position="73"/>
    </location>
</feature>
<evidence type="ECO:0000313" key="6">
    <source>
        <dbReference type="Proteomes" id="UP001218218"/>
    </source>
</evidence>
<dbReference type="Gene3D" id="2.30.30.40">
    <property type="entry name" value="SH3 Domains"/>
    <property type="match status" value="3"/>
</dbReference>
<accession>A0AAD7ASM3</accession>
<dbReference type="Pfam" id="PF07653">
    <property type="entry name" value="SH3_2"/>
    <property type="match status" value="2"/>
</dbReference>
<dbReference type="PROSITE" id="PS50002">
    <property type="entry name" value="SH3"/>
    <property type="match status" value="3"/>
</dbReference>
<organism evidence="5 6">
    <name type="scientific">Mycena albidolilacea</name>
    <dbReference type="NCBI Taxonomy" id="1033008"/>
    <lineage>
        <taxon>Eukaryota</taxon>
        <taxon>Fungi</taxon>
        <taxon>Dikarya</taxon>
        <taxon>Basidiomycota</taxon>
        <taxon>Agaricomycotina</taxon>
        <taxon>Agaricomycetes</taxon>
        <taxon>Agaricomycetidae</taxon>
        <taxon>Agaricales</taxon>
        <taxon>Marasmiineae</taxon>
        <taxon>Mycenaceae</taxon>
        <taxon>Mycena</taxon>
    </lineage>
</organism>
<comment type="caution">
    <text evidence="5">The sequence shown here is derived from an EMBL/GenBank/DDBJ whole genome shotgun (WGS) entry which is preliminary data.</text>
</comment>
<name>A0AAD7ASM3_9AGAR</name>
<dbReference type="SUPFAM" id="SSF50044">
    <property type="entry name" value="SH3-domain"/>
    <property type="match status" value="3"/>
</dbReference>
<dbReference type="InterPro" id="IPR036028">
    <property type="entry name" value="SH3-like_dom_sf"/>
</dbReference>
<dbReference type="InterPro" id="IPR001452">
    <property type="entry name" value="SH3_domain"/>
</dbReference>
<evidence type="ECO:0000313" key="5">
    <source>
        <dbReference type="EMBL" id="KAJ7367197.1"/>
    </source>
</evidence>
<keyword evidence="2" id="KW-0727">SH2 domain</keyword>
<dbReference type="Proteomes" id="UP001218218">
    <property type="component" value="Unassembled WGS sequence"/>
</dbReference>